<feature type="domain" description="SnoaL-like" evidence="1">
    <location>
        <begin position="14"/>
        <end position="116"/>
    </location>
</feature>
<name>A0A381SSW3_9ZZZZ</name>
<organism evidence="2">
    <name type="scientific">marine metagenome</name>
    <dbReference type="NCBI Taxonomy" id="408172"/>
    <lineage>
        <taxon>unclassified sequences</taxon>
        <taxon>metagenomes</taxon>
        <taxon>ecological metagenomes</taxon>
    </lineage>
</organism>
<sequence length="136" mass="16160">MTDYRGLMTRFRWAYVSMSTEGLTEVLAPGFRWNLHYFNVDDPLPTGRVLNGLDEMIEELRWRKKNWARVRFSFLAERFAPRLVVQTFRLSAIDVKEGRTFKVDAVDLYDIMDGRILTKSTYWKYQQPDPTEARLV</sequence>
<dbReference type="InterPro" id="IPR037401">
    <property type="entry name" value="SnoaL-like"/>
</dbReference>
<evidence type="ECO:0000259" key="1">
    <source>
        <dbReference type="Pfam" id="PF12680"/>
    </source>
</evidence>
<reference evidence="2" key="1">
    <citation type="submission" date="2018-05" db="EMBL/GenBank/DDBJ databases">
        <authorList>
            <person name="Lanie J.A."/>
            <person name="Ng W.-L."/>
            <person name="Kazmierczak K.M."/>
            <person name="Andrzejewski T.M."/>
            <person name="Davidsen T.M."/>
            <person name="Wayne K.J."/>
            <person name="Tettelin H."/>
            <person name="Glass J.I."/>
            <person name="Rusch D."/>
            <person name="Podicherti R."/>
            <person name="Tsui H.-C.T."/>
            <person name="Winkler M.E."/>
        </authorList>
    </citation>
    <scope>NUCLEOTIDE SEQUENCE</scope>
</reference>
<gene>
    <name evidence="2" type="ORF">METZ01_LOCUS57227</name>
</gene>
<accession>A0A381SSW3</accession>
<dbReference type="EMBL" id="UINC01003218">
    <property type="protein sequence ID" value="SVA04373.1"/>
    <property type="molecule type" value="Genomic_DNA"/>
</dbReference>
<protein>
    <recommendedName>
        <fullName evidence="1">SnoaL-like domain-containing protein</fullName>
    </recommendedName>
</protein>
<dbReference type="InterPro" id="IPR032710">
    <property type="entry name" value="NTF2-like_dom_sf"/>
</dbReference>
<dbReference type="Pfam" id="PF12680">
    <property type="entry name" value="SnoaL_2"/>
    <property type="match status" value="1"/>
</dbReference>
<dbReference type="AlphaFoldDB" id="A0A381SSW3"/>
<dbReference type="Gene3D" id="3.10.450.50">
    <property type="match status" value="1"/>
</dbReference>
<proteinExistence type="predicted"/>
<dbReference type="SUPFAM" id="SSF54427">
    <property type="entry name" value="NTF2-like"/>
    <property type="match status" value="1"/>
</dbReference>
<evidence type="ECO:0000313" key="2">
    <source>
        <dbReference type="EMBL" id="SVA04373.1"/>
    </source>
</evidence>